<evidence type="ECO:0000256" key="7">
    <source>
        <dbReference type="ARBA" id="ARBA00022737"/>
    </source>
</evidence>
<accession>A0A6A5ELV2</accession>
<feature type="domain" description="C2H2-type" evidence="22">
    <location>
        <begin position="1217"/>
        <end position="1243"/>
    </location>
</feature>
<dbReference type="PROSITE" id="PS00411">
    <property type="entry name" value="KINESIN_MOTOR_1"/>
    <property type="match status" value="1"/>
</dbReference>
<dbReference type="SMART" id="SM00129">
    <property type="entry name" value="KISc"/>
    <property type="match status" value="1"/>
</dbReference>
<feature type="binding site" evidence="17">
    <location>
        <begin position="362"/>
        <end position="369"/>
    </location>
    <ligand>
        <name>ATP</name>
        <dbReference type="ChEBI" id="CHEBI:30616"/>
    </ligand>
</feature>
<dbReference type="GO" id="GO:0007018">
    <property type="term" value="P:microtubule-based movement"/>
    <property type="evidence" value="ECO:0007669"/>
    <property type="project" value="InterPro"/>
</dbReference>
<evidence type="ECO:0000256" key="9">
    <source>
        <dbReference type="ARBA" id="ARBA00022771"/>
    </source>
</evidence>
<feature type="compositionally biased region" description="Basic residues" evidence="19">
    <location>
        <begin position="944"/>
        <end position="960"/>
    </location>
</feature>
<feature type="region of interest" description="Disordered" evidence="19">
    <location>
        <begin position="1"/>
        <end position="46"/>
    </location>
</feature>
<dbReference type="GO" id="GO:0005874">
    <property type="term" value="C:microtubule"/>
    <property type="evidence" value="ECO:0007669"/>
    <property type="project" value="UniProtKB-KW"/>
</dbReference>
<feature type="coiled-coil region" evidence="18">
    <location>
        <begin position="110"/>
        <end position="252"/>
    </location>
</feature>
<feature type="domain" description="Kinesin motor" evidence="20">
    <location>
        <begin position="273"/>
        <end position="606"/>
    </location>
</feature>
<keyword evidence="24" id="KW-1185">Reference proteome</keyword>
<dbReference type="GO" id="GO:0008017">
    <property type="term" value="F:microtubule binding"/>
    <property type="evidence" value="ECO:0007669"/>
    <property type="project" value="InterPro"/>
</dbReference>
<dbReference type="InterPro" id="IPR036236">
    <property type="entry name" value="Znf_C2H2_sf"/>
</dbReference>
<feature type="region of interest" description="Disordered" evidence="19">
    <location>
        <begin position="1340"/>
        <end position="1367"/>
    </location>
</feature>
<keyword evidence="12 18" id="KW-0175">Coiled coil</keyword>
<evidence type="ECO:0000256" key="15">
    <source>
        <dbReference type="ARBA" id="ARBA00023242"/>
    </source>
</evidence>
<feature type="compositionally biased region" description="Gly residues" evidence="19">
    <location>
        <begin position="1300"/>
        <end position="1313"/>
    </location>
</feature>
<feature type="domain" description="BTB" evidence="21">
    <location>
        <begin position="692"/>
        <end position="756"/>
    </location>
</feature>
<feature type="compositionally biased region" description="Low complexity" evidence="19">
    <location>
        <begin position="7"/>
        <end position="18"/>
    </location>
</feature>
<evidence type="ECO:0000256" key="11">
    <source>
        <dbReference type="ARBA" id="ARBA00022840"/>
    </source>
</evidence>
<dbReference type="GO" id="GO:0005634">
    <property type="term" value="C:nucleus"/>
    <property type="evidence" value="ECO:0007669"/>
    <property type="project" value="UniProtKB-SubCell"/>
</dbReference>
<feature type="region of interest" description="Disordered" evidence="19">
    <location>
        <begin position="831"/>
        <end position="986"/>
    </location>
</feature>
<feature type="domain" description="C2H2-type" evidence="22">
    <location>
        <begin position="1244"/>
        <end position="1271"/>
    </location>
</feature>
<dbReference type="FunFam" id="3.30.160.60:FF:000145">
    <property type="entry name" value="Zinc finger protein 574"/>
    <property type="match status" value="1"/>
</dbReference>
<evidence type="ECO:0000313" key="24">
    <source>
        <dbReference type="Proteomes" id="UP000465112"/>
    </source>
</evidence>
<dbReference type="PROSITE" id="PS00028">
    <property type="entry name" value="ZINC_FINGER_C2H2_1"/>
    <property type="match status" value="1"/>
</dbReference>
<feature type="compositionally biased region" description="Low complexity" evidence="19">
    <location>
        <begin position="848"/>
        <end position="861"/>
    </location>
</feature>
<keyword evidence="4" id="KW-0963">Cytoplasm</keyword>
<dbReference type="EMBL" id="VHII01000013">
    <property type="protein sequence ID" value="KAF1381960.1"/>
    <property type="molecule type" value="Genomic_DNA"/>
</dbReference>
<dbReference type="CDD" id="cd01366">
    <property type="entry name" value="KISc_C_terminal"/>
    <property type="match status" value="1"/>
</dbReference>
<dbReference type="PANTHER" id="PTHR47972">
    <property type="entry name" value="KINESIN-LIKE PROTEIN KLP-3"/>
    <property type="match status" value="1"/>
</dbReference>
<evidence type="ECO:0000313" key="23">
    <source>
        <dbReference type="EMBL" id="KAF1381960.1"/>
    </source>
</evidence>
<dbReference type="SUPFAM" id="SSF57667">
    <property type="entry name" value="beta-beta-alpha zinc fingers"/>
    <property type="match status" value="1"/>
</dbReference>
<dbReference type="InterPro" id="IPR027640">
    <property type="entry name" value="Kinesin-like_fam"/>
</dbReference>
<keyword evidence="5" id="KW-0493">Microtubule</keyword>
<keyword evidence="8 17" id="KW-0547">Nucleotide-binding</keyword>
<dbReference type="GO" id="GO:0008270">
    <property type="term" value="F:zinc ion binding"/>
    <property type="evidence" value="ECO:0007669"/>
    <property type="project" value="UniProtKB-KW"/>
</dbReference>
<dbReference type="Gene3D" id="3.30.160.60">
    <property type="entry name" value="Classic Zinc Finger"/>
    <property type="match status" value="1"/>
</dbReference>
<dbReference type="Gene3D" id="3.30.710.10">
    <property type="entry name" value="Potassium Channel Kv1.1, Chain A"/>
    <property type="match status" value="1"/>
</dbReference>
<dbReference type="SUPFAM" id="SSF54695">
    <property type="entry name" value="POZ domain"/>
    <property type="match status" value="1"/>
</dbReference>
<feature type="compositionally biased region" description="Low complexity" evidence="19">
    <location>
        <begin position="869"/>
        <end position="879"/>
    </location>
</feature>
<dbReference type="Gene3D" id="1.10.287.1490">
    <property type="match status" value="1"/>
</dbReference>
<comment type="similarity">
    <text evidence="3">Belongs to the TRAFAC class myosin-kinesin ATPase superfamily. Kinesin family. KIN-14 subfamily.</text>
</comment>
<feature type="region of interest" description="Disordered" evidence="19">
    <location>
        <begin position="1295"/>
        <end position="1328"/>
    </location>
</feature>
<dbReference type="SMART" id="SM00225">
    <property type="entry name" value="BTB"/>
    <property type="match status" value="1"/>
</dbReference>
<evidence type="ECO:0000256" key="8">
    <source>
        <dbReference type="ARBA" id="ARBA00022741"/>
    </source>
</evidence>
<sequence length="1388" mass="149361">MSRLPVSTSKRALSSSSSENGQDFGPAQKKICKDKEPVKPRAAATIIGGRRPAVGATKAPISRPVRAVGAATVAVGPSRGVLKQPVASTVPKAGGGGATKRQPWDLKGKVSDMEGKVRNFQTKIKSVNQENEVLKDTVVQSNTKVIEMEKNLARQRNQISEYEKELQALLGVRDDLEKVSGIKSLLEKELSNLEGKYKVMETLRDSQETELQTLKMKLSVQESALARLQTTLTNAEEEVSLLKDTVVQQKDELHAGEMERRRLHNTIQELKGNIRVFCRVRPLVEGGLSKHIQLPVSDNKTITLAKTEESHTGKTSDTQKNYNFNFDRVFGPQASQHEVFEEISLLVQSALDGYNVCCFAYGQTGSGKTYTMEGSEYDDYRGVIPRAVKQIFRAADKLATQGWEFTFTASFVEIYNETLRDLLYTGKASKRPEHEIRKSTNNEVTITNLTYQKVSSEDQVLGLIMLANQNRSTAQTAQNDRSSRSHSVFQLDIEGVNVGRDVKCKSTLCLVDLAGSERMLKSQSQGERFKEMTAINGSLSNLGIVISALANKESYVPYRNSKLTYLLQGCLGGNSKTLMFVNIAPEPDSFGETLNSLRFASKVNDCVIGTASANRKACRNWQDTLPSARTETVLLKAAVSTKEMQSLPMEVGSSSSSAPSDTSGLVVQVCFPSAQASVLDSLNRQREDGRLCDLSIHVQGQVFKAHRCVLAASSPYFHDQVLLKNMSTVSIPALMDPLAFESVLSCAYTGQLRMLREDIVNYLTVGSVLQMWHIVDKCTELLREGRAAAGGGGSGGGGGGGVQDGASGGGGGGGGGGSANLGCSSSNGDGAAGGGNGAGSDGDGVVGRGQSQVVGSNEPQRAPQPPSRPSVSESQSPSSTNYFSPRDGSSFGGSGAAAAGASADGGGASNTPSYCTPSGGEEAFLIEEEEEEVEEEEEEEVLYHQRKRGRGGGSGRRKKTSSASEQEVGVSDSFGVSSYQDGEDSALPLLKRPTYSQPSIMPRKQWVVVKTERMEDDDLIVVSGEEGGEDEEDEEEREMELARERERSDFNISNVRSLSGDLGGRAENDMDSQVDYCHSSEDYLKFEGSLMDQTLAQHLHDSAAGQSQSANRAVSALLGQVQSAASARAQLFPLDMQGNQILLYSQASGLSLDAAAAPPLGMAGAMMGGASFKGPSLEHGAVHLSVQGGLGADGMDSGGIGGGSGGVNSAGGSGKVFMCHCGKTFTHKSMRDRHINMHLDLRPFHCPVCAKKFKMKHHLTEHMKTHTGLKPYDCLGCGKKFMWRDSFMRHRSHCERRGGLGESGEGGSSSGGEGGRRGGGEDGPDLISSPHLLLSAAHRRLSHGKQQQQQQCDQQHGRRRVASRGRLPESRSGIWDVRWSRFRPKCVR</sequence>
<reference evidence="23 24" key="1">
    <citation type="submission" date="2019-06" db="EMBL/GenBank/DDBJ databases">
        <title>A chromosome-scale genome assembly of the European perch, Perca fluviatilis.</title>
        <authorList>
            <person name="Roques C."/>
            <person name="Zahm M."/>
            <person name="Cabau C."/>
            <person name="Klopp C."/>
            <person name="Bouchez O."/>
            <person name="Donnadieu C."/>
            <person name="Kuhl H."/>
            <person name="Gislard M."/>
            <person name="Guendouz S."/>
            <person name="Journot L."/>
            <person name="Haffray P."/>
            <person name="Bestin A."/>
            <person name="Morvezen R."/>
            <person name="Feron R."/>
            <person name="Wen M."/>
            <person name="Jouanno E."/>
            <person name="Herpin A."/>
            <person name="Schartl M."/>
            <person name="Postlethwait J."/>
            <person name="Schaerlinger B."/>
            <person name="Chardard D."/>
            <person name="Lecocq T."/>
            <person name="Poncet C."/>
            <person name="Jaffrelo L."/>
            <person name="Lampietro C."/>
            <person name="Guiguen Y."/>
        </authorList>
    </citation>
    <scope>NUCLEOTIDE SEQUENCE [LARGE SCALE GENOMIC DNA]</scope>
    <source>
        <tissue evidence="23">Blood</tissue>
    </source>
</reference>
<evidence type="ECO:0008006" key="25">
    <source>
        <dbReference type="Google" id="ProtNLM"/>
    </source>
</evidence>
<comment type="caution">
    <text evidence="23">The sequence shown here is derived from an EMBL/GenBank/DDBJ whole genome shotgun (WGS) entry which is preliminary data.</text>
</comment>
<dbReference type="Pfam" id="PF00225">
    <property type="entry name" value="Kinesin"/>
    <property type="match status" value="1"/>
</dbReference>
<dbReference type="InterPro" id="IPR001752">
    <property type="entry name" value="Kinesin_motor_dom"/>
</dbReference>
<feature type="compositionally biased region" description="Gly residues" evidence="19">
    <location>
        <begin position="831"/>
        <end position="847"/>
    </location>
</feature>
<keyword evidence="13 17" id="KW-0505">Motor protein</keyword>
<keyword evidence="9 16" id="KW-0863">Zinc-finger</keyword>
<dbReference type="Pfam" id="PF00651">
    <property type="entry name" value="BTB"/>
    <property type="match status" value="1"/>
</dbReference>
<dbReference type="GO" id="GO:0003777">
    <property type="term" value="F:microtubule motor activity"/>
    <property type="evidence" value="ECO:0007669"/>
    <property type="project" value="InterPro"/>
</dbReference>
<feature type="compositionally biased region" description="Acidic residues" evidence="19">
    <location>
        <begin position="924"/>
        <end position="940"/>
    </location>
</feature>
<dbReference type="InterPro" id="IPR019821">
    <property type="entry name" value="Kinesin_motor_CS"/>
</dbReference>
<proteinExistence type="inferred from homology"/>
<dbReference type="FunFam" id="3.40.850.10:FF:000046">
    <property type="entry name" value="Kinesin-like protein"/>
    <property type="match status" value="1"/>
</dbReference>
<keyword evidence="6" id="KW-0479">Metal-binding</keyword>
<keyword evidence="7" id="KW-0677">Repeat</keyword>
<evidence type="ECO:0000256" key="16">
    <source>
        <dbReference type="PROSITE-ProRule" id="PRU00042"/>
    </source>
</evidence>
<dbReference type="InterPro" id="IPR036961">
    <property type="entry name" value="Kinesin_motor_dom_sf"/>
</dbReference>
<evidence type="ECO:0000259" key="21">
    <source>
        <dbReference type="PROSITE" id="PS50097"/>
    </source>
</evidence>
<dbReference type="InterPro" id="IPR011333">
    <property type="entry name" value="SKP1/BTB/POZ_sf"/>
</dbReference>
<keyword evidence="14" id="KW-0206">Cytoskeleton</keyword>
<evidence type="ECO:0000259" key="20">
    <source>
        <dbReference type="PROSITE" id="PS50067"/>
    </source>
</evidence>
<dbReference type="Proteomes" id="UP000465112">
    <property type="component" value="Chromosome 13"/>
</dbReference>
<evidence type="ECO:0000259" key="22">
    <source>
        <dbReference type="PROSITE" id="PS50157"/>
    </source>
</evidence>
<evidence type="ECO:0000256" key="18">
    <source>
        <dbReference type="SAM" id="Coils"/>
    </source>
</evidence>
<dbReference type="SMART" id="SM00355">
    <property type="entry name" value="ZnF_C2H2"/>
    <property type="match status" value="3"/>
</dbReference>
<dbReference type="Gene3D" id="3.40.850.10">
    <property type="entry name" value="Kinesin motor domain"/>
    <property type="match status" value="1"/>
</dbReference>
<evidence type="ECO:0000256" key="10">
    <source>
        <dbReference type="ARBA" id="ARBA00022833"/>
    </source>
</evidence>
<dbReference type="PANTHER" id="PTHR47972:SF45">
    <property type="entry name" value="PROTEIN CLARET SEGREGATIONAL"/>
    <property type="match status" value="1"/>
</dbReference>
<dbReference type="PROSITE" id="PS50067">
    <property type="entry name" value="KINESIN_MOTOR_2"/>
    <property type="match status" value="1"/>
</dbReference>
<evidence type="ECO:0000256" key="3">
    <source>
        <dbReference type="ARBA" id="ARBA00010899"/>
    </source>
</evidence>
<evidence type="ECO:0000256" key="17">
    <source>
        <dbReference type="PROSITE-ProRule" id="PRU00283"/>
    </source>
</evidence>
<keyword evidence="11 17" id="KW-0067">ATP-binding</keyword>
<evidence type="ECO:0000256" key="13">
    <source>
        <dbReference type="ARBA" id="ARBA00023175"/>
    </source>
</evidence>
<evidence type="ECO:0000256" key="2">
    <source>
        <dbReference type="ARBA" id="ARBA00004245"/>
    </source>
</evidence>
<dbReference type="SUPFAM" id="SSF52540">
    <property type="entry name" value="P-loop containing nucleoside triphosphate hydrolases"/>
    <property type="match status" value="1"/>
</dbReference>
<gene>
    <name evidence="23" type="ORF">PFLUV_G00159440</name>
</gene>
<protein>
    <recommendedName>
        <fullName evidence="25">Kinesin motor domain-containing protein</fullName>
    </recommendedName>
</protein>
<dbReference type="InterPro" id="IPR013087">
    <property type="entry name" value="Znf_C2H2_type"/>
</dbReference>
<organism evidence="23 24">
    <name type="scientific">Perca fluviatilis</name>
    <name type="common">European perch</name>
    <dbReference type="NCBI Taxonomy" id="8168"/>
    <lineage>
        <taxon>Eukaryota</taxon>
        <taxon>Metazoa</taxon>
        <taxon>Chordata</taxon>
        <taxon>Craniata</taxon>
        <taxon>Vertebrata</taxon>
        <taxon>Euteleostomi</taxon>
        <taxon>Actinopterygii</taxon>
        <taxon>Neopterygii</taxon>
        <taxon>Teleostei</taxon>
        <taxon>Neoteleostei</taxon>
        <taxon>Acanthomorphata</taxon>
        <taxon>Eupercaria</taxon>
        <taxon>Perciformes</taxon>
        <taxon>Percoidei</taxon>
        <taxon>Percidae</taxon>
        <taxon>Percinae</taxon>
        <taxon>Perca</taxon>
    </lineage>
</organism>
<evidence type="ECO:0000256" key="4">
    <source>
        <dbReference type="ARBA" id="ARBA00022490"/>
    </source>
</evidence>
<dbReference type="InterPro" id="IPR000210">
    <property type="entry name" value="BTB/POZ_dom"/>
</dbReference>
<comment type="subcellular location">
    <subcellularLocation>
        <location evidence="2">Cytoplasm</location>
        <location evidence="2">Cytoskeleton</location>
    </subcellularLocation>
    <subcellularLocation>
        <location evidence="1">Nucleus</location>
    </subcellularLocation>
</comment>
<dbReference type="PRINTS" id="PR00380">
    <property type="entry name" value="KINESINHEAVY"/>
</dbReference>
<evidence type="ECO:0000256" key="1">
    <source>
        <dbReference type="ARBA" id="ARBA00004123"/>
    </source>
</evidence>
<evidence type="ECO:0000256" key="5">
    <source>
        <dbReference type="ARBA" id="ARBA00022701"/>
    </source>
</evidence>
<dbReference type="PROSITE" id="PS50097">
    <property type="entry name" value="BTB"/>
    <property type="match status" value="1"/>
</dbReference>
<feature type="region of interest" description="Disordered" evidence="19">
    <location>
        <begin position="790"/>
        <end position="815"/>
    </location>
</feature>
<evidence type="ECO:0000256" key="6">
    <source>
        <dbReference type="ARBA" id="ARBA00022723"/>
    </source>
</evidence>
<keyword evidence="15" id="KW-0539">Nucleus</keyword>
<name>A0A6A5ELV2_PERFL</name>
<dbReference type="InterPro" id="IPR027417">
    <property type="entry name" value="P-loop_NTPase"/>
</dbReference>
<dbReference type="GO" id="GO:0005524">
    <property type="term" value="F:ATP binding"/>
    <property type="evidence" value="ECO:0007669"/>
    <property type="project" value="UniProtKB-UniRule"/>
</dbReference>
<evidence type="ECO:0000256" key="19">
    <source>
        <dbReference type="SAM" id="MobiDB-lite"/>
    </source>
</evidence>
<evidence type="ECO:0000256" key="14">
    <source>
        <dbReference type="ARBA" id="ARBA00023212"/>
    </source>
</evidence>
<dbReference type="PROSITE" id="PS50157">
    <property type="entry name" value="ZINC_FINGER_C2H2_2"/>
    <property type="match status" value="2"/>
</dbReference>
<keyword evidence="10" id="KW-0862">Zinc</keyword>
<evidence type="ECO:0000256" key="12">
    <source>
        <dbReference type="ARBA" id="ARBA00023054"/>
    </source>
</evidence>